<evidence type="ECO:0000256" key="1">
    <source>
        <dbReference type="ARBA" id="ARBA00004141"/>
    </source>
</evidence>
<organism evidence="7 8">
    <name type="scientific">Psychrosphaera algicola</name>
    <dbReference type="NCBI Taxonomy" id="3023714"/>
    <lineage>
        <taxon>Bacteria</taxon>
        <taxon>Pseudomonadati</taxon>
        <taxon>Pseudomonadota</taxon>
        <taxon>Gammaproteobacteria</taxon>
        <taxon>Alteromonadales</taxon>
        <taxon>Pseudoalteromonadaceae</taxon>
        <taxon>Psychrosphaera</taxon>
    </lineage>
</organism>
<feature type="transmembrane region" description="Helical" evidence="6">
    <location>
        <begin position="20"/>
        <end position="39"/>
    </location>
</feature>
<evidence type="ECO:0000313" key="8">
    <source>
        <dbReference type="Proteomes" id="UP001528411"/>
    </source>
</evidence>
<gene>
    <name evidence="7" type="ORF">PN838_23540</name>
</gene>
<keyword evidence="5 6" id="KW-0472">Membrane</keyword>
<feature type="transmembrane region" description="Helical" evidence="6">
    <location>
        <begin position="79"/>
        <end position="102"/>
    </location>
</feature>
<keyword evidence="8" id="KW-1185">Reference proteome</keyword>
<evidence type="ECO:0000256" key="2">
    <source>
        <dbReference type="ARBA" id="ARBA00009142"/>
    </source>
</evidence>
<proteinExistence type="inferred from homology"/>
<comment type="subcellular location">
    <subcellularLocation>
        <location evidence="6">Cell membrane</location>
        <topology evidence="6">Multi-pass membrane protein</topology>
    </subcellularLocation>
    <subcellularLocation>
        <location evidence="1">Membrane</location>
        <topology evidence="1">Multi-pass membrane protein</topology>
    </subcellularLocation>
</comment>
<dbReference type="EMBL" id="JAQOMS010000002">
    <property type="protein sequence ID" value="MDC2891174.1"/>
    <property type="molecule type" value="Genomic_DNA"/>
</dbReference>
<sequence length="135" mass="14380">MEGVVPSKLQLIFGGSLTGFLASLAGLGGGAILVPYLTYIGVGIRKSIGTAALCSMVVALFGSSGYLIAGWHWTESDQFIGFIHWPSALCITLFSYFAAPFGVKVGQSLDQVQLKKVFAVFMVIVSVKLLVEQFI</sequence>
<evidence type="ECO:0000256" key="4">
    <source>
        <dbReference type="ARBA" id="ARBA00022989"/>
    </source>
</evidence>
<keyword evidence="4 6" id="KW-1133">Transmembrane helix</keyword>
<dbReference type="RefSeq" id="WP_272182203.1">
    <property type="nucleotide sequence ID" value="NZ_JAQOMS010000002.1"/>
</dbReference>
<keyword evidence="3 6" id="KW-0812">Transmembrane</keyword>
<evidence type="ECO:0000256" key="5">
    <source>
        <dbReference type="ARBA" id="ARBA00023136"/>
    </source>
</evidence>
<evidence type="ECO:0000256" key="6">
    <source>
        <dbReference type="RuleBase" id="RU363041"/>
    </source>
</evidence>
<feature type="transmembrane region" description="Helical" evidence="6">
    <location>
        <begin position="51"/>
        <end position="73"/>
    </location>
</feature>
<comment type="similarity">
    <text evidence="2 6">Belongs to the 4-toluene sulfonate uptake permease (TSUP) (TC 2.A.102) family.</text>
</comment>
<keyword evidence="6" id="KW-1003">Cell membrane</keyword>
<dbReference type="Proteomes" id="UP001528411">
    <property type="component" value="Unassembled WGS sequence"/>
</dbReference>
<name>A0ABT5FJ13_9GAMM</name>
<dbReference type="InterPro" id="IPR002781">
    <property type="entry name" value="TM_pro_TauE-like"/>
</dbReference>
<evidence type="ECO:0000313" key="7">
    <source>
        <dbReference type="EMBL" id="MDC2891174.1"/>
    </source>
</evidence>
<accession>A0ABT5FJ13</accession>
<evidence type="ECO:0000256" key="3">
    <source>
        <dbReference type="ARBA" id="ARBA00022692"/>
    </source>
</evidence>
<protein>
    <recommendedName>
        <fullName evidence="6">Probable membrane transporter protein</fullName>
    </recommendedName>
</protein>
<dbReference type="PANTHER" id="PTHR43483:SF3">
    <property type="entry name" value="MEMBRANE TRANSPORTER PROTEIN HI_0806-RELATED"/>
    <property type="match status" value="1"/>
</dbReference>
<comment type="caution">
    <text evidence="7">The sequence shown here is derived from an EMBL/GenBank/DDBJ whole genome shotgun (WGS) entry which is preliminary data.</text>
</comment>
<dbReference type="PANTHER" id="PTHR43483">
    <property type="entry name" value="MEMBRANE TRANSPORTER PROTEIN HI_0806-RELATED"/>
    <property type="match status" value="1"/>
</dbReference>
<dbReference type="Pfam" id="PF01925">
    <property type="entry name" value="TauE"/>
    <property type="match status" value="1"/>
</dbReference>
<reference evidence="7 8" key="1">
    <citation type="submission" date="2023-01" db="EMBL/GenBank/DDBJ databases">
        <title>Psychrosphaera sp. nov., isolated from marine algae.</title>
        <authorList>
            <person name="Bayburt H."/>
            <person name="Choi B.J."/>
            <person name="Kim J.M."/>
            <person name="Choi D.G."/>
            <person name="Jeon C.O."/>
        </authorList>
    </citation>
    <scope>NUCLEOTIDE SEQUENCE [LARGE SCALE GENOMIC DNA]</scope>
    <source>
        <strain evidence="7 8">G1-22</strain>
    </source>
</reference>